<reference evidence="1" key="2">
    <citation type="submission" date="2025-09" db="UniProtKB">
        <authorList>
            <consortium name="Ensembl"/>
        </authorList>
    </citation>
    <scope>IDENTIFICATION</scope>
</reference>
<keyword evidence="2" id="KW-1185">Reference proteome</keyword>
<reference evidence="1" key="1">
    <citation type="submission" date="2025-08" db="UniProtKB">
        <authorList>
            <consortium name="Ensembl"/>
        </authorList>
    </citation>
    <scope>IDENTIFICATION</scope>
</reference>
<proteinExistence type="predicted"/>
<sequence length="83" mass="9817">MTVFNTIWEVKELSENCSRKCDRSEGKAVFLDMWHVTQERKRPIISKMPAWIFPCHPLHEQTYHMALNAATFPKNATWIGLLW</sequence>
<dbReference type="Proteomes" id="UP000472241">
    <property type="component" value="Unplaced"/>
</dbReference>
<name>A0A667I348_LYNCA</name>
<dbReference type="AlphaFoldDB" id="A0A667I348"/>
<evidence type="ECO:0000313" key="2">
    <source>
        <dbReference type="Proteomes" id="UP000472241"/>
    </source>
</evidence>
<protein>
    <submittedName>
        <fullName evidence="1">Uncharacterized protein</fullName>
    </submittedName>
</protein>
<organism evidence="1 2">
    <name type="scientific">Lynx canadensis</name>
    <name type="common">Canada lynx</name>
    <name type="synonym">Felis canadensis</name>
    <dbReference type="NCBI Taxonomy" id="61383"/>
    <lineage>
        <taxon>Eukaryota</taxon>
        <taxon>Metazoa</taxon>
        <taxon>Chordata</taxon>
        <taxon>Craniata</taxon>
        <taxon>Vertebrata</taxon>
        <taxon>Euteleostomi</taxon>
        <taxon>Mammalia</taxon>
        <taxon>Eutheria</taxon>
        <taxon>Laurasiatheria</taxon>
        <taxon>Carnivora</taxon>
        <taxon>Feliformia</taxon>
        <taxon>Felidae</taxon>
        <taxon>Felinae</taxon>
        <taxon>Lynx</taxon>
    </lineage>
</organism>
<dbReference type="Ensembl" id="ENSLCNT00005036862.1">
    <property type="protein sequence ID" value="ENSLCNP00005033019.1"/>
    <property type="gene ID" value="ENSLCNG00005021476.1"/>
</dbReference>
<accession>A0A667I348</accession>
<evidence type="ECO:0000313" key="1">
    <source>
        <dbReference type="Ensembl" id="ENSLCNP00005033019.1"/>
    </source>
</evidence>